<evidence type="ECO:0000313" key="1">
    <source>
        <dbReference type="EMBL" id="VWM01678.1"/>
    </source>
</evidence>
<organism evidence="1 2">
    <name type="scientific">Collinsella aerofaciens</name>
    <dbReference type="NCBI Taxonomy" id="74426"/>
    <lineage>
        <taxon>Bacteria</taxon>
        <taxon>Bacillati</taxon>
        <taxon>Actinomycetota</taxon>
        <taxon>Coriobacteriia</taxon>
        <taxon>Coriobacteriales</taxon>
        <taxon>Coriobacteriaceae</taxon>
        <taxon>Collinsella</taxon>
    </lineage>
</organism>
<dbReference type="AlphaFoldDB" id="A0A5K1JDW8"/>
<proteinExistence type="predicted"/>
<accession>A0A5K1JDW8</accession>
<evidence type="ECO:0000313" key="2">
    <source>
        <dbReference type="Proteomes" id="UP000330807"/>
    </source>
</evidence>
<gene>
    <name evidence="1" type="ORF">LMKDKBCB_02211</name>
</gene>
<sequence>MANEIFRFENPETGEEIFRCKTRQGALNRAKLYLFKGADPVGNMQANIWISLWGFLSAKAAGHPVVELPAPRQITQDYVLDLMDEVTVYYDFEMDEDGVTEDGTENPTAPSDES</sequence>
<dbReference type="RefSeq" id="WP_156064107.1">
    <property type="nucleotide sequence ID" value="NZ_CABWIH010000051.1"/>
</dbReference>
<protein>
    <submittedName>
        <fullName evidence="1">Uncharacterized protein</fullName>
    </submittedName>
</protein>
<dbReference type="EMBL" id="CABWIH010000051">
    <property type="protein sequence ID" value="VWM01678.1"/>
    <property type="molecule type" value="Genomic_DNA"/>
</dbReference>
<dbReference type="Proteomes" id="UP000330807">
    <property type="component" value="Unassembled WGS sequence"/>
</dbReference>
<reference evidence="1 2" key="1">
    <citation type="submission" date="2019-10" db="EMBL/GenBank/DDBJ databases">
        <authorList>
            <person name="Wolf R A."/>
        </authorList>
    </citation>
    <scope>NUCLEOTIDE SEQUENCE [LARGE SCALE GENOMIC DNA]</scope>
    <source>
        <strain evidence="1">Collinsella_aerofaciens_AK_138A</strain>
    </source>
</reference>
<name>A0A5K1JDW8_9ACTN</name>